<evidence type="ECO:0000313" key="3">
    <source>
        <dbReference type="Proteomes" id="UP000034492"/>
    </source>
</evidence>
<evidence type="ECO:0000256" key="1">
    <source>
        <dbReference type="SAM" id="Phobius"/>
    </source>
</evidence>
<organism evidence="2 3">
    <name type="scientific">Candidatus Daviesbacteria bacterium GW2011_GWB1_36_5</name>
    <dbReference type="NCBI Taxonomy" id="1618426"/>
    <lineage>
        <taxon>Bacteria</taxon>
        <taxon>Candidatus Daviesiibacteriota</taxon>
    </lineage>
</organism>
<accession>A0A0G0FB26</accession>
<dbReference type="Proteomes" id="UP000034492">
    <property type="component" value="Unassembled WGS sequence"/>
</dbReference>
<keyword evidence="1" id="KW-1133">Transmembrane helix</keyword>
<gene>
    <name evidence="2" type="ORF">US19_C0001G0068</name>
</gene>
<reference evidence="2 3" key="1">
    <citation type="journal article" date="2015" name="Nature">
        <title>rRNA introns, odd ribosomes, and small enigmatic genomes across a large radiation of phyla.</title>
        <authorList>
            <person name="Brown C.T."/>
            <person name="Hug L.A."/>
            <person name="Thomas B.C."/>
            <person name="Sharon I."/>
            <person name="Castelle C.J."/>
            <person name="Singh A."/>
            <person name="Wilkins M.J."/>
            <person name="Williams K.H."/>
            <person name="Banfield J.F."/>
        </authorList>
    </citation>
    <scope>NUCLEOTIDE SEQUENCE [LARGE SCALE GENOMIC DNA]</scope>
</reference>
<keyword evidence="1" id="KW-0472">Membrane</keyword>
<dbReference type="AlphaFoldDB" id="A0A0G0FB26"/>
<dbReference type="EMBL" id="LBSA01000001">
    <property type="protein sequence ID" value="KKQ10730.1"/>
    <property type="molecule type" value="Genomic_DNA"/>
</dbReference>
<evidence type="ECO:0000313" key="2">
    <source>
        <dbReference type="EMBL" id="KKQ10730.1"/>
    </source>
</evidence>
<feature type="transmembrane region" description="Helical" evidence="1">
    <location>
        <begin position="6"/>
        <end position="26"/>
    </location>
</feature>
<protein>
    <submittedName>
        <fullName evidence="2">Uncharacterized protein</fullName>
    </submittedName>
</protein>
<comment type="caution">
    <text evidence="2">The sequence shown here is derived from an EMBL/GenBank/DDBJ whole genome shotgun (WGS) entry which is preliminary data.</text>
</comment>
<name>A0A0G0FB26_9BACT</name>
<sequence length="191" mass="21040">MPQKGFTPVLLVILVAVLSIGGYFVYTSLRGMVSEVEPDVAISPTSNQTACTQDAKLCPDGTSVGRVDPNCEFAPCPTPKESTSSADMTNWKTYTNAKYYYQIKFPSEYVAYGISPGYDHSSLYSPENADAVVIVELKNNVEPKDERGFNKILLTISKDTPNIKKDFDSLLNDSTDPNFSQKHHQVKIGIT</sequence>
<keyword evidence="1" id="KW-0812">Transmembrane</keyword>
<proteinExistence type="predicted"/>